<feature type="region of interest" description="Disordered" evidence="1">
    <location>
        <begin position="37"/>
        <end position="79"/>
    </location>
</feature>
<name>A0AAU8GCF4_9CHLR</name>
<protein>
    <submittedName>
        <fullName evidence="2">Uncharacterized protein</fullName>
    </submittedName>
</protein>
<feature type="compositionally biased region" description="Basic and acidic residues" evidence="1">
    <location>
        <begin position="37"/>
        <end position="48"/>
    </location>
</feature>
<proteinExistence type="predicted"/>
<reference evidence="2" key="1">
    <citation type="submission" date="2024-06" db="EMBL/GenBank/DDBJ databases">
        <title>A Novel Isolate, Dehalogenimonas sp. Strain 4OHTPN, Dechlorinates Aromatic 4 Hydroxy chlorothalonil by a Novel Reductive Dehalogenase.</title>
        <authorList>
            <person name="Liu G."/>
        </authorList>
    </citation>
    <scope>NUCLEOTIDE SEQUENCE</scope>
    <source>
        <strain evidence="2">4OHTPN</strain>
    </source>
</reference>
<dbReference type="RefSeq" id="WP_353714959.1">
    <property type="nucleotide sequence ID" value="NZ_CP159307.1"/>
</dbReference>
<evidence type="ECO:0000256" key="1">
    <source>
        <dbReference type="SAM" id="MobiDB-lite"/>
    </source>
</evidence>
<feature type="compositionally biased region" description="Basic and acidic residues" evidence="1">
    <location>
        <begin position="62"/>
        <end position="79"/>
    </location>
</feature>
<dbReference type="AlphaFoldDB" id="A0AAU8GCF4"/>
<sequence>MIEYTPQNGLKMLARMIAEAYMEELAEEARQIRIAKQKEANDAKRGDQQAHQVGQGEQGQSRPKERAWRELGNRVGERD</sequence>
<evidence type="ECO:0000313" key="2">
    <source>
        <dbReference type="EMBL" id="XCH33749.1"/>
    </source>
</evidence>
<dbReference type="EMBL" id="CP159307">
    <property type="protein sequence ID" value="XCH33749.1"/>
    <property type="molecule type" value="Genomic_DNA"/>
</dbReference>
<accession>A0AAU8GCF4</accession>
<organism evidence="2">
    <name type="scientific">Dehalogenimonas sp. 4OHTPN</name>
    <dbReference type="NCBI Taxonomy" id="3166643"/>
    <lineage>
        <taxon>Bacteria</taxon>
        <taxon>Bacillati</taxon>
        <taxon>Chloroflexota</taxon>
        <taxon>Dehalococcoidia</taxon>
        <taxon>Dehalococcoidales</taxon>
        <taxon>Dehalococcoidaceae</taxon>
        <taxon>Dehalogenimonas</taxon>
    </lineage>
</organism>
<gene>
    <name evidence="2" type="ORF">ABV300_02425</name>
</gene>